<dbReference type="GO" id="GO:0000977">
    <property type="term" value="F:RNA polymerase II transcription regulatory region sequence-specific DNA binding"/>
    <property type="evidence" value="ECO:0007669"/>
    <property type="project" value="TreeGrafter"/>
</dbReference>
<dbReference type="GO" id="GO:2000134">
    <property type="term" value="P:negative regulation of G1/S transition of mitotic cell cycle"/>
    <property type="evidence" value="ECO:0007669"/>
    <property type="project" value="TreeGrafter"/>
</dbReference>
<evidence type="ECO:0000313" key="2">
    <source>
        <dbReference type="EMBL" id="KAJ7310873.1"/>
    </source>
</evidence>
<keyword evidence="3" id="KW-1185">Reference proteome</keyword>
<dbReference type="GO" id="GO:0030154">
    <property type="term" value="P:cell differentiation"/>
    <property type="evidence" value="ECO:0007669"/>
    <property type="project" value="TreeGrafter"/>
</dbReference>
<dbReference type="EMBL" id="MU828056">
    <property type="protein sequence ID" value="KAJ7310873.1"/>
    <property type="molecule type" value="Genomic_DNA"/>
</dbReference>
<dbReference type="AlphaFoldDB" id="A0A9W9Y6T3"/>
<dbReference type="Gene3D" id="1.10.472.10">
    <property type="entry name" value="Cyclin-like"/>
    <property type="match status" value="1"/>
</dbReference>
<evidence type="ECO:0000313" key="3">
    <source>
        <dbReference type="Proteomes" id="UP001163046"/>
    </source>
</evidence>
<dbReference type="OrthoDB" id="844594at2759"/>
<dbReference type="InterPro" id="IPR036915">
    <property type="entry name" value="Cyclin-like_sf"/>
</dbReference>
<dbReference type="Pfam" id="PF01858">
    <property type="entry name" value="RB_A"/>
    <property type="match status" value="1"/>
</dbReference>
<proteinExistence type="predicted"/>
<gene>
    <name evidence="2" type="primary">RBL1_5</name>
    <name evidence="2" type="ORF">OS493_040042</name>
</gene>
<dbReference type="PANTHER" id="PTHR13742:SF17">
    <property type="entry name" value="RE32990P-RELATED"/>
    <property type="match status" value="1"/>
</dbReference>
<accession>A0A9W9Y6T3</accession>
<dbReference type="Proteomes" id="UP001163046">
    <property type="component" value="Unassembled WGS sequence"/>
</dbReference>
<comment type="caution">
    <text evidence="2">The sequence shown here is derived from an EMBL/GenBank/DDBJ whole genome shotgun (WGS) entry which is preliminary data.</text>
</comment>
<name>A0A9W9Y6T3_9CNID</name>
<dbReference type="SMART" id="SM01368">
    <property type="entry name" value="RB_A"/>
    <property type="match status" value="1"/>
</dbReference>
<dbReference type="InterPro" id="IPR028309">
    <property type="entry name" value="RB_fam"/>
</dbReference>
<evidence type="ECO:0000259" key="1">
    <source>
        <dbReference type="SMART" id="SM01368"/>
    </source>
</evidence>
<organism evidence="2 3">
    <name type="scientific">Desmophyllum pertusum</name>
    <dbReference type="NCBI Taxonomy" id="174260"/>
    <lineage>
        <taxon>Eukaryota</taxon>
        <taxon>Metazoa</taxon>
        <taxon>Cnidaria</taxon>
        <taxon>Anthozoa</taxon>
        <taxon>Hexacorallia</taxon>
        <taxon>Scleractinia</taxon>
        <taxon>Caryophylliina</taxon>
        <taxon>Caryophylliidae</taxon>
        <taxon>Desmophyllum</taxon>
    </lineage>
</organism>
<dbReference type="GO" id="GO:0005634">
    <property type="term" value="C:nucleus"/>
    <property type="evidence" value="ECO:0007669"/>
    <property type="project" value="InterPro"/>
</dbReference>
<dbReference type="PANTHER" id="PTHR13742">
    <property type="entry name" value="RETINOBLASTOMA-ASSOCIATED PROTEIN RB -RELATED"/>
    <property type="match status" value="1"/>
</dbReference>
<feature type="domain" description="Retinoblastoma-associated protein A-box" evidence="1">
    <location>
        <begin position="79"/>
        <end position="254"/>
    </location>
</feature>
<dbReference type="GO" id="GO:0000785">
    <property type="term" value="C:chromatin"/>
    <property type="evidence" value="ECO:0007669"/>
    <property type="project" value="TreeGrafter"/>
</dbReference>
<reference evidence="2" key="1">
    <citation type="submission" date="2023-01" db="EMBL/GenBank/DDBJ databases">
        <title>Genome assembly of the deep-sea coral Lophelia pertusa.</title>
        <authorList>
            <person name="Herrera S."/>
            <person name="Cordes E."/>
        </authorList>
    </citation>
    <scope>NUCLEOTIDE SEQUENCE</scope>
    <source>
        <strain evidence="2">USNM1676648</strain>
        <tissue evidence="2">Polyp</tissue>
    </source>
</reference>
<dbReference type="InterPro" id="IPR002720">
    <property type="entry name" value="RB_A"/>
</dbReference>
<dbReference type="SUPFAM" id="SSF47954">
    <property type="entry name" value="Cyclin-like"/>
    <property type="match status" value="1"/>
</dbReference>
<dbReference type="GO" id="GO:0006357">
    <property type="term" value="P:regulation of transcription by RNA polymerase II"/>
    <property type="evidence" value="ECO:0007669"/>
    <property type="project" value="InterPro"/>
</dbReference>
<dbReference type="GO" id="GO:0005667">
    <property type="term" value="C:transcription regulator complex"/>
    <property type="evidence" value="ECO:0007669"/>
    <property type="project" value="TreeGrafter"/>
</dbReference>
<sequence>MRSMCYQLEIFDERIFLDDEAHVEIGTPAKSFTFAEVDEQQRMGLRRNLQEHFTRTRSLAPSTPLTGRRYLKEKDPKITPVSTATQSVSRLQALLSGLKAGPSDRLLKYSPSAVGILRKLLKVELEHLVRLSLGNMSSHLLTDPNLPAQQESFATKRLKLAEILYYKVLESITLLEQKRLQGHLDLTSLLEQDIFHSSLMACCLEIIIFSYNSQRTFPWVIEIFDISPYYFYKIEEQILECLAWSHDSPLWSSIQQAGSVPSCEDVSIPYQTEATHSTQNLLASPIIHPRVQRICGEEGAARRVLQLPSSPTAHDVF</sequence>
<protein>
    <submittedName>
        <fullName evidence="2">Retinoblastoma-like protein 1</fullName>
    </submittedName>
</protein>